<dbReference type="Pfam" id="PF00254">
    <property type="entry name" value="FKBP_C"/>
    <property type="match status" value="1"/>
</dbReference>
<protein>
    <recommendedName>
        <fullName evidence="10">Peptidyl-prolyl cis-trans isomerase</fullName>
        <ecNumber evidence="10">5.2.1.8</ecNumber>
    </recommendedName>
</protein>
<sequence>MEIAQDSVVSIHYTLTNDQGETLDSSAGSDPLSYLQGHGNLIPGLEKELLGKKAGDKLKVKIAPADAYGEFDKSLIQQVPLRSFKGVGKVQVGMQFQVPSAAGPRIVTVTKVVGDMVTVDGNHALAGQTLNFDVEVTEVREATAEELEHGHVHGPGGHHHH</sequence>
<keyword evidence="4" id="KW-0963">Cytoplasm</keyword>
<evidence type="ECO:0000256" key="3">
    <source>
        <dbReference type="ARBA" id="ARBA00006577"/>
    </source>
</evidence>
<organism evidence="12 13">
    <name type="scientific">Povalibacter uvarum</name>
    <dbReference type="NCBI Taxonomy" id="732238"/>
    <lineage>
        <taxon>Bacteria</taxon>
        <taxon>Pseudomonadati</taxon>
        <taxon>Pseudomonadota</taxon>
        <taxon>Gammaproteobacteria</taxon>
        <taxon>Steroidobacterales</taxon>
        <taxon>Steroidobacteraceae</taxon>
        <taxon>Povalibacter</taxon>
    </lineage>
</organism>
<comment type="similarity">
    <text evidence="3 10">Belongs to the FKBP-type PPIase family.</text>
</comment>
<evidence type="ECO:0000256" key="7">
    <source>
        <dbReference type="ARBA" id="ARBA00023235"/>
    </source>
</evidence>
<comment type="function">
    <text evidence="8">Also involved in hydrogenase metallocenter assembly, probably by participating in the nickel insertion step. This function in hydrogenase biosynthesis requires chaperone activity and the presence of the metal-binding domain, but not PPIase activity.</text>
</comment>
<keyword evidence="13" id="KW-1185">Reference proteome</keyword>
<dbReference type="GO" id="GO:0003755">
    <property type="term" value="F:peptidyl-prolyl cis-trans isomerase activity"/>
    <property type="evidence" value="ECO:0007669"/>
    <property type="project" value="UniProtKB-UniRule"/>
</dbReference>
<dbReference type="EMBL" id="JACHHZ010000002">
    <property type="protein sequence ID" value="MBB6093137.1"/>
    <property type="molecule type" value="Genomic_DNA"/>
</dbReference>
<dbReference type="InterPro" id="IPR001179">
    <property type="entry name" value="PPIase_FKBP_dom"/>
</dbReference>
<dbReference type="SUPFAM" id="SSF54534">
    <property type="entry name" value="FKBP-like"/>
    <property type="match status" value="1"/>
</dbReference>
<keyword evidence="7 9" id="KW-0413">Isomerase</keyword>
<evidence type="ECO:0000256" key="5">
    <source>
        <dbReference type="ARBA" id="ARBA00023110"/>
    </source>
</evidence>
<proteinExistence type="inferred from homology"/>
<name>A0A841HJD6_9GAMM</name>
<dbReference type="EC" id="5.2.1.8" evidence="10"/>
<comment type="catalytic activity">
    <reaction evidence="1 9 10">
        <text>[protein]-peptidylproline (omega=180) = [protein]-peptidylproline (omega=0)</text>
        <dbReference type="Rhea" id="RHEA:16237"/>
        <dbReference type="Rhea" id="RHEA-COMP:10747"/>
        <dbReference type="Rhea" id="RHEA-COMP:10748"/>
        <dbReference type="ChEBI" id="CHEBI:83833"/>
        <dbReference type="ChEBI" id="CHEBI:83834"/>
        <dbReference type="EC" id="5.2.1.8"/>
    </reaction>
</comment>
<evidence type="ECO:0000256" key="9">
    <source>
        <dbReference type="PROSITE-ProRule" id="PRU00277"/>
    </source>
</evidence>
<dbReference type="GO" id="GO:0005737">
    <property type="term" value="C:cytoplasm"/>
    <property type="evidence" value="ECO:0007669"/>
    <property type="project" value="UniProtKB-SubCell"/>
</dbReference>
<evidence type="ECO:0000256" key="2">
    <source>
        <dbReference type="ARBA" id="ARBA00004496"/>
    </source>
</evidence>
<gene>
    <name evidence="12" type="ORF">HNQ60_002015</name>
</gene>
<dbReference type="AlphaFoldDB" id="A0A841HJD6"/>
<evidence type="ECO:0000313" key="12">
    <source>
        <dbReference type="EMBL" id="MBB6093137.1"/>
    </source>
</evidence>
<accession>A0A841HJD6</accession>
<evidence type="ECO:0000259" key="11">
    <source>
        <dbReference type="PROSITE" id="PS50059"/>
    </source>
</evidence>
<dbReference type="PANTHER" id="PTHR47861">
    <property type="entry name" value="FKBP-TYPE PEPTIDYL-PROLYL CIS-TRANS ISOMERASE SLYD"/>
    <property type="match status" value="1"/>
</dbReference>
<evidence type="ECO:0000256" key="6">
    <source>
        <dbReference type="ARBA" id="ARBA00023186"/>
    </source>
</evidence>
<evidence type="ECO:0000256" key="4">
    <source>
        <dbReference type="ARBA" id="ARBA00022490"/>
    </source>
</evidence>
<evidence type="ECO:0000256" key="1">
    <source>
        <dbReference type="ARBA" id="ARBA00000971"/>
    </source>
</evidence>
<dbReference type="RefSeq" id="WP_184331208.1">
    <property type="nucleotide sequence ID" value="NZ_JACHHZ010000002.1"/>
</dbReference>
<dbReference type="PANTHER" id="PTHR47861:SF3">
    <property type="entry name" value="FKBP-TYPE PEPTIDYL-PROLYL CIS-TRANS ISOMERASE SLYD"/>
    <property type="match status" value="1"/>
</dbReference>
<reference evidence="12 13" key="1">
    <citation type="submission" date="2020-08" db="EMBL/GenBank/DDBJ databases">
        <title>Genomic Encyclopedia of Type Strains, Phase IV (KMG-IV): sequencing the most valuable type-strain genomes for metagenomic binning, comparative biology and taxonomic classification.</title>
        <authorList>
            <person name="Goeker M."/>
        </authorList>
    </citation>
    <scope>NUCLEOTIDE SEQUENCE [LARGE SCALE GENOMIC DNA]</scope>
    <source>
        <strain evidence="12 13">DSM 26723</strain>
    </source>
</reference>
<dbReference type="NCBIfam" id="NF008008">
    <property type="entry name" value="PRK10737.1"/>
    <property type="match status" value="1"/>
</dbReference>
<dbReference type="Proteomes" id="UP000588068">
    <property type="component" value="Unassembled WGS sequence"/>
</dbReference>
<dbReference type="InterPro" id="IPR046357">
    <property type="entry name" value="PPIase_dom_sf"/>
</dbReference>
<dbReference type="GO" id="GO:0042026">
    <property type="term" value="P:protein refolding"/>
    <property type="evidence" value="ECO:0007669"/>
    <property type="project" value="UniProtKB-ARBA"/>
</dbReference>
<evidence type="ECO:0000256" key="10">
    <source>
        <dbReference type="RuleBase" id="RU003915"/>
    </source>
</evidence>
<evidence type="ECO:0000313" key="13">
    <source>
        <dbReference type="Proteomes" id="UP000588068"/>
    </source>
</evidence>
<keyword evidence="6" id="KW-0143">Chaperone</keyword>
<comment type="caution">
    <text evidence="12">The sequence shown here is derived from an EMBL/GenBank/DDBJ whole genome shotgun (WGS) entry which is preliminary data.</text>
</comment>
<comment type="subcellular location">
    <subcellularLocation>
        <location evidence="2">Cytoplasm</location>
    </subcellularLocation>
</comment>
<dbReference type="PROSITE" id="PS50059">
    <property type="entry name" value="FKBP_PPIASE"/>
    <property type="match status" value="1"/>
</dbReference>
<feature type="domain" description="PPIase FKBP-type" evidence="11">
    <location>
        <begin position="6"/>
        <end position="80"/>
    </location>
</feature>
<evidence type="ECO:0000256" key="8">
    <source>
        <dbReference type="ARBA" id="ARBA00037071"/>
    </source>
</evidence>
<keyword evidence="5 9" id="KW-0697">Rotamase</keyword>
<dbReference type="Gene3D" id="3.10.50.40">
    <property type="match status" value="1"/>
</dbReference>